<evidence type="ECO:0000313" key="2">
    <source>
        <dbReference type="Proteomes" id="UP000658656"/>
    </source>
</evidence>
<reference evidence="1" key="2">
    <citation type="submission" date="2020-09" db="EMBL/GenBank/DDBJ databases">
        <authorList>
            <person name="Sun Q."/>
            <person name="Zhou Y."/>
        </authorList>
    </citation>
    <scope>NUCLEOTIDE SEQUENCE</scope>
    <source>
        <strain evidence="1">CGMCC 4.7679</strain>
    </source>
</reference>
<name>A0A8H9IVM8_9PSEU</name>
<gene>
    <name evidence="1" type="ORF">GCM10017566_36030</name>
</gene>
<protein>
    <submittedName>
        <fullName evidence="1">Uncharacterized protein</fullName>
    </submittedName>
</protein>
<dbReference type="AlphaFoldDB" id="A0A8H9IVM8"/>
<dbReference type="Proteomes" id="UP000658656">
    <property type="component" value="Unassembled WGS sequence"/>
</dbReference>
<dbReference type="Gene3D" id="3.90.1480.20">
    <property type="entry name" value="Glycosyl transferase family 29"/>
    <property type="match status" value="1"/>
</dbReference>
<organism evidence="1 2">
    <name type="scientific">Amycolatopsis bartoniae</name>
    <dbReference type="NCBI Taxonomy" id="941986"/>
    <lineage>
        <taxon>Bacteria</taxon>
        <taxon>Bacillati</taxon>
        <taxon>Actinomycetota</taxon>
        <taxon>Actinomycetes</taxon>
        <taxon>Pseudonocardiales</taxon>
        <taxon>Pseudonocardiaceae</taxon>
        <taxon>Amycolatopsis</taxon>
    </lineage>
</organism>
<dbReference type="InterPro" id="IPR038578">
    <property type="entry name" value="GT29-like_sf"/>
</dbReference>
<accession>A0A8H9IVM8</accession>
<sequence length="243" mass="27013">MPFVTVWRSIGEEEDFVHLAEAAPEQAGAPGQLDVFRDLLVAYARGQRVETVTVVGNAPLPPSAQRAELIDDSDLVLRMTTFALDEPGAEPAYGRKTDVVVLHRGVLVSPHTFADYKSRLYLLAEPGRLHWETEIIPDWWPDDMGFVPIPNRLFVQPLGRLLGLDPEQAIWATTGTLVVYLAVRLFPAAKIRITGFSILDRPEQTTFAHAWGEDVNVTGDHRLHAESALLRSWSDTGEIELIA</sequence>
<evidence type="ECO:0000313" key="1">
    <source>
        <dbReference type="EMBL" id="GHF59303.1"/>
    </source>
</evidence>
<reference evidence="1" key="1">
    <citation type="journal article" date="2014" name="Int. J. Syst. Evol. Microbiol.">
        <title>Complete genome sequence of Corynebacterium casei LMG S-19264T (=DSM 44701T), isolated from a smear-ripened cheese.</title>
        <authorList>
            <consortium name="US DOE Joint Genome Institute (JGI-PGF)"/>
            <person name="Walter F."/>
            <person name="Albersmeier A."/>
            <person name="Kalinowski J."/>
            <person name="Ruckert C."/>
        </authorList>
    </citation>
    <scope>NUCLEOTIDE SEQUENCE</scope>
    <source>
        <strain evidence="1">CGMCC 4.7679</strain>
    </source>
</reference>
<dbReference type="EMBL" id="BNAV01000004">
    <property type="protein sequence ID" value="GHF59303.1"/>
    <property type="molecule type" value="Genomic_DNA"/>
</dbReference>
<proteinExistence type="predicted"/>
<comment type="caution">
    <text evidence="1">The sequence shown here is derived from an EMBL/GenBank/DDBJ whole genome shotgun (WGS) entry which is preliminary data.</text>
</comment>
<keyword evidence="2" id="KW-1185">Reference proteome</keyword>